<proteinExistence type="predicted"/>
<protein>
    <submittedName>
        <fullName evidence="1">Uncharacterized protein</fullName>
    </submittedName>
</protein>
<gene>
    <name evidence="1" type="ORF">NCTC10529_02060</name>
</gene>
<reference evidence="1 2" key="1">
    <citation type="submission" date="2018-06" db="EMBL/GenBank/DDBJ databases">
        <authorList>
            <consortium name="Pathogen Informatics"/>
            <person name="Doyle S."/>
        </authorList>
    </citation>
    <scope>NUCLEOTIDE SEQUENCE [LARGE SCALE GENOMIC DNA]</scope>
    <source>
        <strain evidence="1 2">NCTC10529</strain>
    </source>
</reference>
<organism evidence="1 2">
    <name type="scientific">Kingella kingae</name>
    <dbReference type="NCBI Taxonomy" id="504"/>
    <lineage>
        <taxon>Bacteria</taxon>
        <taxon>Pseudomonadati</taxon>
        <taxon>Pseudomonadota</taxon>
        <taxon>Betaproteobacteria</taxon>
        <taxon>Neisseriales</taxon>
        <taxon>Neisseriaceae</taxon>
        <taxon>Kingella</taxon>
    </lineage>
</organism>
<accession>A0AAX2J5S9</accession>
<name>A0AAX2J5S9_KINKI</name>
<sequence>MTILNITLPIFLLMALGFASLRFGFFAHAQIALHARIAAGICHWLLIKRAPKMSA</sequence>
<dbReference type="RefSeq" id="WP_155114353.1">
    <property type="nucleotide sequence ID" value="NZ_CP091518.1"/>
</dbReference>
<dbReference type="Proteomes" id="UP000248598">
    <property type="component" value="Chromosome 1"/>
</dbReference>
<dbReference type="AlphaFoldDB" id="A0AAX2J5S9"/>
<dbReference type="GeneID" id="93263389"/>
<evidence type="ECO:0000313" key="1">
    <source>
        <dbReference type="EMBL" id="SQH25846.1"/>
    </source>
</evidence>
<evidence type="ECO:0000313" key="2">
    <source>
        <dbReference type="Proteomes" id="UP000248598"/>
    </source>
</evidence>
<dbReference type="EMBL" id="LS483426">
    <property type="protein sequence ID" value="SQH25846.1"/>
    <property type="molecule type" value="Genomic_DNA"/>
</dbReference>